<dbReference type="AlphaFoldDB" id="A0A7V7NWW7"/>
<reference evidence="1 2" key="1">
    <citation type="submission" date="2019-09" db="EMBL/GenBank/DDBJ databases">
        <title>Draft genome sequences of 48 bacterial type strains from the CCUG.</title>
        <authorList>
            <person name="Tunovic T."/>
            <person name="Pineiro-Iglesias B."/>
            <person name="Unosson C."/>
            <person name="Inganas E."/>
            <person name="Ohlen M."/>
            <person name="Cardew S."/>
            <person name="Jensie-Markopoulos S."/>
            <person name="Salva-Serra F."/>
            <person name="Jaen-Luchoro D."/>
            <person name="Karlsson R."/>
            <person name="Svensson-Stadler L."/>
            <person name="Chun J."/>
            <person name="Moore E."/>
        </authorList>
    </citation>
    <scope>NUCLEOTIDE SEQUENCE [LARGE SCALE GENOMIC DNA]</scope>
    <source>
        <strain evidence="1 2">CCUG 48643</strain>
    </source>
</reference>
<comment type="caution">
    <text evidence="1">The sequence shown here is derived from an EMBL/GenBank/DDBJ whole genome shotgun (WGS) entry which is preliminary data.</text>
</comment>
<organism evidence="1 2">
    <name type="scientific">Vibrio chagasii</name>
    <dbReference type="NCBI Taxonomy" id="170679"/>
    <lineage>
        <taxon>Bacteria</taxon>
        <taxon>Pseudomonadati</taxon>
        <taxon>Pseudomonadota</taxon>
        <taxon>Gammaproteobacteria</taxon>
        <taxon>Vibrionales</taxon>
        <taxon>Vibrionaceae</taxon>
        <taxon>Vibrio</taxon>
    </lineage>
</organism>
<dbReference type="GeneID" id="77344647"/>
<evidence type="ECO:0000313" key="1">
    <source>
        <dbReference type="EMBL" id="KAB0482413.1"/>
    </source>
</evidence>
<sequence>MDIDPNEIFSSGEMPKTYQELARLDVPLKLITQFPTFVKAVDIVELHRIDKLAEHERAEGVKRVITSISTRSSNNLEQSQASHRRIRL</sequence>
<name>A0A7V7NWW7_9VIBR</name>
<dbReference type="RefSeq" id="WP_137406610.1">
    <property type="nucleotide sequence ID" value="NZ_AP025467.1"/>
</dbReference>
<dbReference type="Proteomes" id="UP000423756">
    <property type="component" value="Unassembled WGS sequence"/>
</dbReference>
<accession>A0A7V7NWW7</accession>
<dbReference type="EMBL" id="VZPX01000004">
    <property type="protein sequence ID" value="KAB0482413.1"/>
    <property type="molecule type" value="Genomic_DNA"/>
</dbReference>
<proteinExistence type="predicted"/>
<gene>
    <name evidence="1" type="ORF">F7Q91_03120</name>
</gene>
<protein>
    <submittedName>
        <fullName evidence="1">Uncharacterized protein</fullName>
    </submittedName>
</protein>
<evidence type="ECO:0000313" key="2">
    <source>
        <dbReference type="Proteomes" id="UP000423756"/>
    </source>
</evidence>